<accession>A0A9P7B330</accession>
<feature type="compositionally biased region" description="Basic and acidic residues" evidence="1">
    <location>
        <begin position="137"/>
        <end position="161"/>
    </location>
</feature>
<keyword evidence="3" id="KW-1185">Reference proteome</keyword>
<dbReference type="AlphaFoldDB" id="A0A9P7B330"/>
<comment type="caution">
    <text evidence="2">The sequence shown here is derived from an EMBL/GenBank/DDBJ whole genome shotgun (WGS) entry which is preliminary data.</text>
</comment>
<gene>
    <name evidence="2" type="ORF">C6P46_000685</name>
</gene>
<evidence type="ECO:0000256" key="1">
    <source>
        <dbReference type="SAM" id="MobiDB-lite"/>
    </source>
</evidence>
<sequence length="260" mass="28907">MPCVSAKADKTHRYREDSTASAIIPPRRPRPPKSFDWQMCRSSGTGPGPLKDRGLTDPPNRKMKIAVAPLWRNDGVKITASMASAEATATAHKKKRRRIQSSDESDDLEDQQSPSLMGDAEDPEEAVPLASTSCAEKPVDKGKRRESLDALHEVEPQPVDKGKHRVANPFDAFLEVEPRARSVSDADRMESFRSARSQLYEESVKMAAWCASHYAPRGLIKLLRDYTVRVNEITDALVEKALPEALAQQVFSSPVTREDK</sequence>
<dbReference type="EMBL" id="PUHQ01000110">
    <property type="protein sequence ID" value="KAG0655833.1"/>
    <property type="molecule type" value="Genomic_DNA"/>
</dbReference>
<feature type="compositionally biased region" description="Basic and acidic residues" evidence="1">
    <location>
        <begin position="7"/>
        <end position="18"/>
    </location>
</feature>
<feature type="compositionally biased region" description="Low complexity" evidence="1">
    <location>
        <begin position="79"/>
        <end position="90"/>
    </location>
</feature>
<evidence type="ECO:0000313" key="3">
    <source>
        <dbReference type="Proteomes" id="UP000777482"/>
    </source>
</evidence>
<organism evidence="2 3">
    <name type="scientific">Rhodotorula mucilaginosa</name>
    <name type="common">Yeast</name>
    <name type="synonym">Rhodotorula rubra</name>
    <dbReference type="NCBI Taxonomy" id="5537"/>
    <lineage>
        <taxon>Eukaryota</taxon>
        <taxon>Fungi</taxon>
        <taxon>Dikarya</taxon>
        <taxon>Basidiomycota</taxon>
        <taxon>Pucciniomycotina</taxon>
        <taxon>Microbotryomycetes</taxon>
        <taxon>Sporidiobolales</taxon>
        <taxon>Sporidiobolaceae</taxon>
        <taxon>Rhodotorula</taxon>
    </lineage>
</organism>
<protein>
    <submittedName>
        <fullName evidence="2">Uncharacterized protein</fullName>
    </submittedName>
</protein>
<evidence type="ECO:0000313" key="2">
    <source>
        <dbReference type="EMBL" id="KAG0655833.1"/>
    </source>
</evidence>
<feature type="region of interest" description="Disordered" evidence="1">
    <location>
        <begin position="1"/>
        <end position="166"/>
    </location>
</feature>
<dbReference type="Proteomes" id="UP000777482">
    <property type="component" value="Unassembled WGS sequence"/>
</dbReference>
<proteinExistence type="predicted"/>
<reference evidence="2 3" key="1">
    <citation type="submission" date="2020-11" db="EMBL/GenBank/DDBJ databases">
        <title>Kefir isolates.</title>
        <authorList>
            <person name="Marcisauskas S."/>
            <person name="Kim Y."/>
            <person name="Blasche S."/>
        </authorList>
    </citation>
    <scope>NUCLEOTIDE SEQUENCE [LARGE SCALE GENOMIC DNA]</scope>
    <source>
        <strain evidence="2 3">KR</strain>
    </source>
</reference>
<name>A0A9P7B330_RHOMI</name>